<evidence type="ECO:0000313" key="8">
    <source>
        <dbReference type="EMBL" id="SDO50656.1"/>
    </source>
</evidence>
<dbReference type="InterPro" id="IPR036249">
    <property type="entry name" value="Thioredoxin-like_sf"/>
</dbReference>
<dbReference type="GO" id="GO:0016491">
    <property type="term" value="F:oxidoreductase activity"/>
    <property type="evidence" value="ECO:0007669"/>
    <property type="project" value="UniProtKB-KW"/>
</dbReference>
<proteinExistence type="inferred from homology"/>
<keyword evidence="6" id="KW-0812">Transmembrane</keyword>
<evidence type="ECO:0000259" key="7">
    <source>
        <dbReference type="Pfam" id="PF13462"/>
    </source>
</evidence>
<accession>A0A1H0K449</accession>
<dbReference type="EMBL" id="FNIC01000009">
    <property type="protein sequence ID" value="SDO50656.1"/>
    <property type="molecule type" value="Genomic_DNA"/>
</dbReference>
<keyword evidence="2" id="KW-0732">Signal</keyword>
<gene>
    <name evidence="8" type="ORF">SAMN05192576_4148</name>
</gene>
<keyword evidence="8" id="KW-0413">Isomerase</keyword>
<dbReference type="Proteomes" id="UP000199004">
    <property type="component" value="Unassembled WGS sequence"/>
</dbReference>
<keyword evidence="6" id="KW-0472">Membrane</keyword>
<dbReference type="STRING" id="1005944.SAMN05192576_4148"/>
<evidence type="ECO:0000256" key="5">
    <source>
        <dbReference type="ARBA" id="ARBA00023284"/>
    </source>
</evidence>
<evidence type="ECO:0000256" key="2">
    <source>
        <dbReference type="ARBA" id="ARBA00022729"/>
    </source>
</evidence>
<keyword evidence="9" id="KW-1185">Reference proteome</keyword>
<organism evidence="8 9">
    <name type="scientific">Nocardioides szechwanensis</name>
    <dbReference type="NCBI Taxonomy" id="1005944"/>
    <lineage>
        <taxon>Bacteria</taxon>
        <taxon>Bacillati</taxon>
        <taxon>Actinomycetota</taxon>
        <taxon>Actinomycetes</taxon>
        <taxon>Propionibacteriales</taxon>
        <taxon>Nocardioidaceae</taxon>
        <taxon>Nocardioides</taxon>
    </lineage>
</organism>
<name>A0A1H0K449_9ACTN</name>
<evidence type="ECO:0000313" key="9">
    <source>
        <dbReference type="Proteomes" id="UP000199004"/>
    </source>
</evidence>
<dbReference type="Gene3D" id="3.40.30.10">
    <property type="entry name" value="Glutaredoxin"/>
    <property type="match status" value="1"/>
</dbReference>
<dbReference type="Pfam" id="PF13462">
    <property type="entry name" value="Thioredoxin_4"/>
    <property type="match status" value="1"/>
</dbReference>
<evidence type="ECO:0000256" key="3">
    <source>
        <dbReference type="ARBA" id="ARBA00023002"/>
    </source>
</evidence>
<evidence type="ECO:0000256" key="4">
    <source>
        <dbReference type="ARBA" id="ARBA00023157"/>
    </source>
</evidence>
<comment type="similarity">
    <text evidence="1">Belongs to the thioredoxin family. DsbA subfamily.</text>
</comment>
<keyword evidence="5" id="KW-0676">Redox-active center</keyword>
<sequence>MSKQARLRTQELRRAQEEAAARQARQRRIVLAVGGLVILGLVVAIIFAVVKVAGGDDGPTTASGKVVVPANADAGGAIPVGEAGAPVTVEIYYDYMCPACGAFEAANGAELERLLDEGTIRVELRPISFLDETSNGTEYSTRTANAIATVANGAPDKVWDFHAALYANQPEEGTDGLDDDEIAEIAADAGVPADVVSAFGDESYRGWVASVTERAFDSGVEGTPTLKINGEFWEGDVYTVGPLTEAIESAAEDQ</sequence>
<dbReference type="OrthoDB" id="117402at2"/>
<feature type="transmembrane region" description="Helical" evidence="6">
    <location>
        <begin position="29"/>
        <end position="50"/>
    </location>
</feature>
<keyword evidence="6" id="KW-1133">Transmembrane helix</keyword>
<dbReference type="PANTHER" id="PTHR13887">
    <property type="entry name" value="GLUTATHIONE S-TRANSFERASE KAPPA"/>
    <property type="match status" value="1"/>
</dbReference>
<reference evidence="8 9" key="1">
    <citation type="submission" date="2016-10" db="EMBL/GenBank/DDBJ databases">
        <authorList>
            <person name="de Groot N.N."/>
        </authorList>
    </citation>
    <scope>NUCLEOTIDE SEQUENCE [LARGE SCALE GENOMIC DNA]</scope>
    <source>
        <strain evidence="8 9">CGMCC 1.11147</strain>
    </source>
</reference>
<feature type="domain" description="Thioredoxin-like fold" evidence="7">
    <location>
        <begin position="77"/>
        <end position="235"/>
    </location>
</feature>
<dbReference type="InterPro" id="IPR012336">
    <property type="entry name" value="Thioredoxin-like_fold"/>
</dbReference>
<evidence type="ECO:0000256" key="6">
    <source>
        <dbReference type="SAM" id="Phobius"/>
    </source>
</evidence>
<evidence type="ECO:0000256" key="1">
    <source>
        <dbReference type="ARBA" id="ARBA00005791"/>
    </source>
</evidence>
<dbReference type="PANTHER" id="PTHR13887:SF14">
    <property type="entry name" value="DISULFIDE BOND FORMATION PROTEIN D"/>
    <property type="match status" value="1"/>
</dbReference>
<protein>
    <submittedName>
        <fullName evidence="8">Protein-disulfide isomerase</fullName>
    </submittedName>
</protein>
<dbReference type="AlphaFoldDB" id="A0A1H0K449"/>
<keyword evidence="3" id="KW-0560">Oxidoreductase</keyword>
<dbReference type="RefSeq" id="WP_091026708.1">
    <property type="nucleotide sequence ID" value="NZ_BKAE01000014.1"/>
</dbReference>
<dbReference type="SUPFAM" id="SSF52833">
    <property type="entry name" value="Thioredoxin-like"/>
    <property type="match status" value="1"/>
</dbReference>
<keyword evidence="4" id="KW-1015">Disulfide bond</keyword>
<dbReference type="GO" id="GO:0016853">
    <property type="term" value="F:isomerase activity"/>
    <property type="evidence" value="ECO:0007669"/>
    <property type="project" value="UniProtKB-KW"/>
</dbReference>